<protein>
    <submittedName>
        <fullName evidence="2">Uncharacterized protein</fullName>
    </submittedName>
</protein>
<name>A0ABQ8KCM1_9APHY</name>
<gene>
    <name evidence="2" type="ORF">C8Q71DRAFT_133735</name>
</gene>
<reference evidence="2 3" key="1">
    <citation type="journal article" date="2021" name="Environ. Microbiol.">
        <title>Gene family expansions and transcriptome signatures uncover fungal adaptations to wood decay.</title>
        <authorList>
            <person name="Hage H."/>
            <person name="Miyauchi S."/>
            <person name="Viragh M."/>
            <person name="Drula E."/>
            <person name="Min B."/>
            <person name="Chaduli D."/>
            <person name="Navarro D."/>
            <person name="Favel A."/>
            <person name="Norest M."/>
            <person name="Lesage-Meessen L."/>
            <person name="Balint B."/>
            <person name="Merenyi Z."/>
            <person name="de Eugenio L."/>
            <person name="Morin E."/>
            <person name="Martinez A.T."/>
            <person name="Baldrian P."/>
            <person name="Stursova M."/>
            <person name="Martinez M.J."/>
            <person name="Novotny C."/>
            <person name="Magnuson J.K."/>
            <person name="Spatafora J.W."/>
            <person name="Maurice S."/>
            <person name="Pangilinan J."/>
            <person name="Andreopoulos W."/>
            <person name="LaButti K."/>
            <person name="Hundley H."/>
            <person name="Na H."/>
            <person name="Kuo A."/>
            <person name="Barry K."/>
            <person name="Lipzen A."/>
            <person name="Henrissat B."/>
            <person name="Riley R."/>
            <person name="Ahrendt S."/>
            <person name="Nagy L.G."/>
            <person name="Grigoriev I.V."/>
            <person name="Martin F."/>
            <person name="Rosso M.N."/>
        </authorList>
    </citation>
    <scope>NUCLEOTIDE SEQUENCE [LARGE SCALE GENOMIC DNA]</scope>
    <source>
        <strain evidence="2 3">CIRM-BRFM 1785</strain>
    </source>
</reference>
<feature type="transmembrane region" description="Helical" evidence="1">
    <location>
        <begin position="82"/>
        <end position="106"/>
    </location>
</feature>
<dbReference type="Proteomes" id="UP000814176">
    <property type="component" value="Unassembled WGS sequence"/>
</dbReference>
<evidence type="ECO:0000313" key="3">
    <source>
        <dbReference type="Proteomes" id="UP000814176"/>
    </source>
</evidence>
<keyword evidence="1" id="KW-1133">Transmembrane helix</keyword>
<sequence length="144" mass="15942">MRRRVGRRRPRGAISALFWWLETNSGPCERPPLWLSRSQILDLKSLCSCRRSTLDVHRPGPPGAALLSVRAIREQFCTALQLLRLLLVGIIVSAIFFAVIGISMQYSVDDLALSADGPSVGTLTVLKSAVIFRTFLRTMFASPS</sequence>
<feature type="transmembrane region" description="Helical" evidence="1">
    <location>
        <begin position="118"/>
        <end position="136"/>
    </location>
</feature>
<evidence type="ECO:0000313" key="2">
    <source>
        <dbReference type="EMBL" id="KAH9834954.1"/>
    </source>
</evidence>
<dbReference type="EMBL" id="JADCUA010000014">
    <property type="protein sequence ID" value="KAH9834954.1"/>
    <property type="molecule type" value="Genomic_DNA"/>
</dbReference>
<keyword evidence="1" id="KW-0812">Transmembrane</keyword>
<proteinExistence type="predicted"/>
<organism evidence="2 3">
    <name type="scientific">Rhodofomes roseus</name>
    <dbReference type="NCBI Taxonomy" id="34475"/>
    <lineage>
        <taxon>Eukaryota</taxon>
        <taxon>Fungi</taxon>
        <taxon>Dikarya</taxon>
        <taxon>Basidiomycota</taxon>
        <taxon>Agaricomycotina</taxon>
        <taxon>Agaricomycetes</taxon>
        <taxon>Polyporales</taxon>
        <taxon>Rhodofomes</taxon>
    </lineage>
</organism>
<dbReference type="GeneID" id="71997231"/>
<comment type="caution">
    <text evidence="2">The sequence shown here is derived from an EMBL/GenBank/DDBJ whole genome shotgun (WGS) entry which is preliminary data.</text>
</comment>
<keyword evidence="3" id="KW-1185">Reference proteome</keyword>
<keyword evidence="1" id="KW-0472">Membrane</keyword>
<dbReference type="RefSeq" id="XP_047777440.1">
    <property type="nucleotide sequence ID" value="XM_047916499.1"/>
</dbReference>
<accession>A0ABQ8KCM1</accession>
<evidence type="ECO:0000256" key="1">
    <source>
        <dbReference type="SAM" id="Phobius"/>
    </source>
</evidence>